<evidence type="ECO:0000256" key="2">
    <source>
        <dbReference type="ARBA" id="ARBA00022980"/>
    </source>
</evidence>
<dbReference type="HAMAP" id="MF_01302_B">
    <property type="entry name" value="Ribosomal_uS8_B"/>
    <property type="match status" value="1"/>
</dbReference>
<dbReference type="EMBL" id="CASHTH010003559">
    <property type="protein sequence ID" value="CAI8046360.1"/>
    <property type="molecule type" value="Genomic_DNA"/>
</dbReference>
<dbReference type="GO" id="GO:0006412">
    <property type="term" value="P:translation"/>
    <property type="evidence" value="ECO:0007669"/>
    <property type="project" value="InterPro"/>
</dbReference>
<dbReference type="GO" id="GO:0003735">
    <property type="term" value="F:structural constituent of ribosome"/>
    <property type="evidence" value="ECO:0007669"/>
    <property type="project" value="InterPro"/>
</dbReference>
<accession>A0AA35XCG3</accession>
<name>A0AA35XCG3_GEOBA</name>
<comment type="similarity">
    <text evidence="1">Belongs to the universal ribosomal protein uS8 family.</text>
</comment>
<dbReference type="Pfam" id="PF00410">
    <property type="entry name" value="Ribosomal_S8"/>
    <property type="match status" value="1"/>
</dbReference>
<organism evidence="4 5">
    <name type="scientific">Geodia barretti</name>
    <name type="common">Barrett's horny sponge</name>
    <dbReference type="NCBI Taxonomy" id="519541"/>
    <lineage>
        <taxon>Eukaryota</taxon>
        <taxon>Metazoa</taxon>
        <taxon>Porifera</taxon>
        <taxon>Demospongiae</taxon>
        <taxon>Heteroscleromorpha</taxon>
        <taxon>Tetractinellida</taxon>
        <taxon>Astrophorina</taxon>
        <taxon>Geodiidae</taxon>
        <taxon>Geodia</taxon>
    </lineage>
</organism>
<gene>
    <name evidence="4" type="ORF">GBAR_LOCUS25638</name>
</gene>
<dbReference type="SUPFAM" id="SSF56047">
    <property type="entry name" value="Ribosomal protein S8"/>
    <property type="match status" value="1"/>
</dbReference>
<dbReference type="GO" id="GO:0005840">
    <property type="term" value="C:ribosome"/>
    <property type="evidence" value="ECO:0007669"/>
    <property type="project" value="UniProtKB-KW"/>
</dbReference>
<dbReference type="GO" id="GO:0005737">
    <property type="term" value="C:cytoplasm"/>
    <property type="evidence" value="ECO:0007669"/>
    <property type="project" value="UniProtKB-ARBA"/>
</dbReference>
<dbReference type="PANTHER" id="PTHR11758">
    <property type="entry name" value="40S RIBOSOMAL PROTEIN S15A"/>
    <property type="match status" value="1"/>
</dbReference>
<evidence type="ECO:0000256" key="1">
    <source>
        <dbReference type="ARBA" id="ARBA00006471"/>
    </source>
</evidence>
<dbReference type="Gene3D" id="3.30.1370.30">
    <property type="match status" value="1"/>
</dbReference>
<dbReference type="InterPro" id="IPR000630">
    <property type="entry name" value="Ribosomal_uS8"/>
</dbReference>
<keyword evidence="2 4" id="KW-0689">Ribosomal protein</keyword>
<keyword evidence="3" id="KW-0687">Ribonucleoprotein</keyword>
<dbReference type="GO" id="GO:1990904">
    <property type="term" value="C:ribonucleoprotein complex"/>
    <property type="evidence" value="ECO:0007669"/>
    <property type="project" value="UniProtKB-KW"/>
</dbReference>
<evidence type="ECO:0000313" key="5">
    <source>
        <dbReference type="Proteomes" id="UP001174909"/>
    </source>
</evidence>
<proteinExistence type="inferred from homology"/>
<dbReference type="AlphaFoldDB" id="A0AA35XCG3"/>
<dbReference type="Proteomes" id="UP001174909">
    <property type="component" value="Unassembled WGS sequence"/>
</dbReference>
<dbReference type="Gene3D" id="3.30.1490.10">
    <property type="match status" value="1"/>
</dbReference>
<keyword evidence="5" id="KW-1185">Reference proteome</keyword>
<reference evidence="4" key="1">
    <citation type="submission" date="2023-03" db="EMBL/GenBank/DDBJ databases">
        <authorList>
            <person name="Steffen K."/>
            <person name="Cardenas P."/>
        </authorList>
    </citation>
    <scope>NUCLEOTIDE SEQUENCE</scope>
</reference>
<dbReference type="InterPro" id="IPR035987">
    <property type="entry name" value="Ribosomal_uS8_sf"/>
</dbReference>
<dbReference type="FunFam" id="3.30.1490.10:FF:000001">
    <property type="entry name" value="30S ribosomal protein S8"/>
    <property type="match status" value="1"/>
</dbReference>
<evidence type="ECO:0000313" key="4">
    <source>
        <dbReference type="EMBL" id="CAI8046360.1"/>
    </source>
</evidence>
<sequence>MLTRIRNAIQARHDSVMMPHSKMKLAVARILKEEGFIRDFDTPRIHLQYREGRQSAIAGLKRISKPGLRVYVGKGEIPRVYGGLGLAIVSTSRGVMAGRQAWRDGIGGELLCYVW</sequence>
<dbReference type="NCBIfam" id="NF001109">
    <property type="entry name" value="PRK00136.1"/>
    <property type="match status" value="1"/>
</dbReference>
<evidence type="ECO:0000256" key="3">
    <source>
        <dbReference type="ARBA" id="ARBA00023274"/>
    </source>
</evidence>
<protein>
    <submittedName>
        <fullName evidence="4">30S ribosomal protein S8</fullName>
    </submittedName>
</protein>
<comment type="caution">
    <text evidence="4">The sequence shown here is derived from an EMBL/GenBank/DDBJ whole genome shotgun (WGS) entry which is preliminary data.</text>
</comment>